<reference evidence="3 4" key="1">
    <citation type="journal article" date="2001" name="Nature">
        <title>Initial sequencing and analysis of the human genome.</title>
        <authorList>
            <consortium name="International Human Genome Sequencing Consortium"/>
            <person name="Lander E.S."/>
            <person name="Linton L.M."/>
            <person name="Birren B."/>
            <person name="Nusbaum C."/>
            <person name="Zody M.C."/>
            <person name="Baldwin J."/>
            <person name="Devon K."/>
            <person name="Dewar K."/>
            <person name="Doyle M."/>
            <person name="FitzHugh W."/>
            <person name="Funke R."/>
            <person name="Gage D."/>
            <person name="Harris K."/>
            <person name="Heaford A."/>
            <person name="Howland J."/>
            <person name="Kann L."/>
            <person name="Lehoczky J."/>
            <person name="LeVine R."/>
            <person name="McEwan P."/>
            <person name="McKernan K."/>
            <person name="Meldrim J."/>
            <person name="Mesirov J.P."/>
            <person name="Miranda C."/>
            <person name="Morris W."/>
            <person name="Naylor J."/>
            <person name="Raymond C."/>
            <person name="Rosetti M."/>
            <person name="Santos R."/>
            <person name="Sheridan A."/>
            <person name="Sougnez C."/>
            <person name="Stange-Thomann N."/>
            <person name="Stojanovic N."/>
            <person name="Subramanian A."/>
            <person name="Wyman D."/>
            <person name="Rogers J."/>
            <person name="Sulston J."/>
            <person name="Ainscough R."/>
            <person name="Beck S."/>
            <person name="Bentley D."/>
            <person name="Burton J."/>
            <person name="Clee C."/>
            <person name="Carter N."/>
            <person name="Coulson A."/>
            <person name="Deadman R."/>
            <person name="Deloukas P."/>
            <person name="Dunham A."/>
            <person name="Dunham I."/>
            <person name="Durbin R."/>
            <person name="French L."/>
            <person name="Grafham D."/>
            <person name="Gregory S."/>
            <person name="Hubbard T."/>
            <person name="Humphray S."/>
            <person name="Hunt A."/>
            <person name="Jones M."/>
            <person name="Lloyd C."/>
            <person name="McMurray A."/>
            <person name="Matthews L."/>
            <person name="Mercer S."/>
            <person name="Milne S."/>
            <person name="Mullikin J.C."/>
            <person name="Mungall A."/>
            <person name="Plumb R."/>
            <person name="Ross M."/>
            <person name="Shownkeen R."/>
            <person name="Sims S."/>
            <person name="Waterston R.H."/>
            <person name="Wilson R.K."/>
            <person name="Hillier L.W."/>
            <person name="McPherson J.D."/>
            <person name="Marra M.A."/>
            <person name="Mardis E.R."/>
            <person name="Fulton L.A."/>
            <person name="Chinwalla A.T."/>
            <person name="Pepin K.H."/>
            <person name="Gish W.R."/>
            <person name="Chissoe S.L."/>
            <person name="Wendl M.C."/>
            <person name="Delehaunty K.D."/>
            <person name="Miner T.L."/>
            <person name="Delehaunty A."/>
            <person name="Kramer J.B."/>
            <person name="Cook L.L."/>
            <person name="Fulton R.S."/>
            <person name="Johnson D.L."/>
            <person name="Minx P.J."/>
            <person name="Clifton S.W."/>
            <person name="Hawkins T."/>
            <person name="Branscomb E."/>
            <person name="Predki P."/>
            <person name="Richardson P."/>
            <person name="Wenning S."/>
            <person name="Slezak T."/>
            <person name="Doggett N."/>
            <person name="Cheng J.F."/>
            <person name="Olsen A."/>
            <person name="Lucas S."/>
            <person name="Elkin C."/>
            <person name="Uberbacher E."/>
            <person name="Frazier M."/>
            <person name="Gibbs R.A."/>
            <person name="Muzny D.M."/>
            <person name="Scherer S.E."/>
            <person name="Bouck J.B."/>
            <person name="Sodergren E.J."/>
            <person name="Worley K.C."/>
            <person name="Rives C.M."/>
            <person name="Gorrell J.H."/>
            <person name="Metzker M.L."/>
            <person name="Naylor S.L."/>
            <person name="Kucherlapati R.S."/>
            <person name="Nelson D.L."/>
            <person name="Weinstock G.M."/>
            <person name="Sakaki Y."/>
            <person name="Fujiyama A."/>
            <person name="Hattori M."/>
            <person name="Yada T."/>
            <person name="Toyoda A."/>
            <person name="Itoh T."/>
            <person name="Kawagoe C."/>
            <person name="Watanabe H."/>
            <person name="Totoki Y."/>
            <person name="Taylor T."/>
            <person name="Weissenbach J."/>
            <person name="Heilig R."/>
            <person name="Saurin W."/>
            <person name="Artiguenave F."/>
            <person name="Brottier P."/>
            <person name="Bruls T."/>
            <person name="Pelletier E."/>
            <person name="Robert C."/>
            <person name="Wincker P."/>
            <person name="Smith D.R."/>
            <person name="Doucette-Stamm L."/>
            <person name="Rubenfield M."/>
            <person name="Weinstock K."/>
            <person name="Lee H.M."/>
            <person name="Dubois J."/>
            <person name="Rosenthal A."/>
            <person name="Platzer M."/>
            <person name="Nyakatura G."/>
            <person name="Taudien S."/>
            <person name="Rump A."/>
            <person name="Yang H."/>
            <person name="Yu J."/>
            <person name="Wang J."/>
            <person name="Huang G."/>
            <person name="Gu J."/>
            <person name="Hood L."/>
            <person name="Rowen L."/>
            <person name="Madan A."/>
            <person name="Qin S."/>
            <person name="Davis R.W."/>
            <person name="Federspiel N.A."/>
            <person name="Abola A.P."/>
            <person name="Proctor M.J."/>
            <person name="Myers R.M."/>
            <person name="Schmutz J."/>
            <person name="Dickson M."/>
            <person name="Grimwood J."/>
            <person name="Cox D.R."/>
            <person name="Olson M.V."/>
            <person name="Kaul R."/>
            <person name="Raymond C."/>
            <person name="Shimizu N."/>
            <person name="Kawasaki K."/>
            <person name="Minoshima S."/>
            <person name="Evans G.A."/>
            <person name="Athanasiou M."/>
            <person name="Schultz R."/>
            <person name="Roe B.A."/>
            <person name="Chen F."/>
            <person name="Pan H."/>
            <person name="Ramser J."/>
            <person name="Lehrach H."/>
            <person name="Reinhardt R."/>
            <person name="McCombie W.R."/>
            <person name="de la Bastide M."/>
            <person name="Dedhia N."/>
            <person name="Blocker H."/>
            <person name="Hornischer K."/>
            <person name="Nordsiek G."/>
            <person name="Agarwala R."/>
            <person name="Aravind L."/>
            <person name="Bailey J.A."/>
            <person name="Bateman A."/>
            <person name="Batzoglou S."/>
            <person name="Birney E."/>
            <person name="Bork P."/>
            <person name="Brown D.G."/>
            <person name="Burge C.B."/>
            <person name="Cerutti L."/>
            <person name="Chen H.C."/>
            <person name="Church D."/>
            <person name="Clamp M."/>
            <person name="Copley R.R."/>
            <person name="Doerks T."/>
            <person name="Eddy S.R."/>
            <person name="Eichler E.E."/>
            <person name="Furey T.S."/>
            <person name="Galagan J."/>
            <person name="Gilbert J.G."/>
            <person name="Harmon C."/>
            <person name="Hayashizaki Y."/>
            <person name="Haussler D."/>
            <person name="Hermjakob H."/>
            <person name="Hokamp K."/>
            <person name="Jang W."/>
            <person name="Johnson L.S."/>
            <person name="Jones T.A."/>
            <person name="Kasif S."/>
            <person name="Kaspryzk A."/>
            <person name="Kennedy S."/>
            <person name="Kent W.J."/>
            <person name="Kitts P."/>
            <person name="Koonin E.V."/>
            <person name="Korf I."/>
            <person name="Kulp D."/>
            <person name="Lancet D."/>
            <person name="Lowe T.M."/>
            <person name="McLysaght A."/>
            <person name="Mikkelsen T."/>
            <person name="Moran J.V."/>
            <person name="Mulder N."/>
            <person name="Pollara V.J."/>
            <person name="Ponting C.P."/>
            <person name="Schuler G."/>
            <person name="Schultz J."/>
            <person name="Slater G."/>
            <person name="Smit A.F."/>
            <person name="Stupka E."/>
            <person name="Szustakowski J."/>
            <person name="Thierry-Mieg D."/>
            <person name="Thierry-Mieg J."/>
            <person name="Wagner L."/>
            <person name="Wallis J."/>
            <person name="Wheeler R."/>
            <person name="Williams A."/>
            <person name="Wolf Y.I."/>
            <person name="Wolfe K.H."/>
            <person name="Yang S.P."/>
            <person name="Yeh R.F."/>
            <person name="Collins F."/>
            <person name="Guyer M.S."/>
            <person name="Peterson J."/>
            <person name="Felsenfeld A."/>
            <person name="Wetterstrand K.A."/>
            <person name="Patrinos A."/>
            <person name="Morgan M.J."/>
            <person name="de Jong P."/>
            <person name="Catanese J.J."/>
            <person name="Osoegawa K."/>
            <person name="Shizuya H."/>
            <person name="Choi S."/>
            <person name="Chen Y.J."/>
        </authorList>
    </citation>
    <scope>NUCLEOTIDE SEQUENCE [LARGE SCALE GENOMIC DNA]</scope>
</reference>
<evidence type="ECO:0000313" key="3">
    <source>
        <dbReference type="Ensembl" id="ENSP00000456025.1"/>
    </source>
</evidence>
<dbReference type="MassIVE" id="H3BR09"/>
<dbReference type="HOGENOM" id="CLU_3019526_0_0_1"/>
<evidence type="ECO:0000259" key="2">
    <source>
        <dbReference type="Pfam" id="PF17229"/>
    </source>
</evidence>
<name>H3BR09_HUMAN</name>
<dbReference type="OpenTargets" id="ENSG00000157106"/>
<dbReference type="EMBL" id="AC138811">
    <property type="status" value="NOT_ANNOTATED_CDS"/>
    <property type="molecule type" value="Genomic_DNA"/>
</dbReference>
<dbReference type="ChiTaRS" id="SMG1">
    <property type="organism name" value="human"/>
</dbReference>
<dbReference type="Proteomes" id="UP000005640">
    <property type="component" value="Chromosome 16"/>
</dbReference>
<dbReference type="EMBL" id="AC092287">
    <property type="status" value="NOT_ANNOTATED_CDS"/>
    <property type="molecule type" value="Genomic_DNA"/>
</dbReference>
<evidence type="ECO:0000256" key="1">
    <source>
        <dbReference type="SAM" id="MobiDB-lite"/>
    </source>
</evidence>
<reference evidence="3 4" key="2">
    <citation type="journal article" date="2004" name="Nature">
        <title>Finishing the euchromatic sequence of the human genome.</title>
        <authorList>
            <consortium name="International Human Genome Sequencing Consortium"/>
        </authorList>
    </citation>
    <scope>NUCLEOTIDE SEQUENCE [LARGE SCALE GENOMIC DNA]</scope>
</reference>
<keyword evidence="5 6" id="KW-1267">Proteomics identification</keyword>
<organism evidence="3 4">
    <name type="scientific">Homo sapiens</name>
    <name type="common">Human</name>
    <dbReference type="NCBI Taxonomy" id="9606"/>
    <lineage>
        <taxon>Eukaryota</taxon>
        <taxon>Metazoa</taxon>
        <taxon>Chordata</taxon>
        <taxon>Craniata</taxon>
        <taxon>Vertebrata</taxon>
        <taxon>Euteleostomi</taxon>
        <taxon>Mammalia</taxon>
        <taxon>Eutheria</taxon>
        <taxon>Euarchontoglires</taxon>
        <taxon>Primates</taxon>
        <taxon>Haplorrhini</taxon>
        <taxon>Catarrhini</taxon>
        <taxon>Hominidae</taxon>
        <taxon>Homo</taxon>
    </lineage>
</organism>
<feature type="region of interest" description="Disordered" evidence="1">
    <location>
        <begin position="1"/>
        <end position="56"/>
    </location>
</feature>
<dbReference type="HGNC" id="HGNC:30045">
    <property type="gene designation" value="SMG1"/>
</dbReference>
<accession>H3BR09</accession>
<dbReference type="VEuPathDB" id="HostDB:ENSG00000157106"/>
<gene>
    <name evidence="3" type="primary">SMG1</name>
</gene>
<dbReference type="Bgee" id="ENSG00000157106">
    <property type="expression patterns" value="Expressed in upper leg skin and 194 other cell types or tissues"/>
</dbReference>
<dbReference type="UCSC" id="uc059rky.1">
    <property type="organism name" value="human"/>
</dbReference>
<reference evidence="3 4" key="3">
    <citation type="journal article" date="2004" name="Nature">
        <title>The sequence and analysis of duplication-rich human chromosome 16.</title>
        <authorList>
            <person name="Martin J."/>
            <person name="Han C."/>
            <person name="Gordon L.A."/>
            <person name="Terry A."/>
            <person name="Prabhakar S."/>
            <person name="She X."/>
            <person name="Xie G."/>
            <person name="Hellsten U."/>
            <person name="Chan Y.M."/>
            <person name="Altherr M."/>
            <person name="Couronne O."/>
            <person name="Aerts A."/>
            <person name="Bajorek E."/>
            <person name="Black S."/>
            <person name="Blumer H."/>
            <person name="Branscomb E."/>
            <person name="Brown N.C."/>
            <person name="Bruno W.J."/>
            <person name="Buckingham J.M."/>
            <person name="Callen D.F."/>
            <person name="Campbell C.S."/>
            <person name="Campbell M.L."/>
            <person name="Campbell E.W."/>
            <person name="Caoile C."/>
            <person name="Challacombe J.F."/>
            <person name="Chasteen L.A."/>
            <person name="Chertkov O."/>
            <person name="Chi H.C."/>
            <person name="Christensen M."/>
            <person name="Clark L.M."/>
            <person name="Cohn J.D."/>
            <person name="Denys M."/>
            <person name="Detter J.C."/>
            <person name="Dickson M."/>
            <person name="Dimitrijevic-Bussod M."/>
            <person name="Escobar J."/>
            <person name="Fawcett J.J."/>
            <person name="Flowers D."/>
            <person name="Fotopulos D."/>
            <person name="Glavina T."/>
            <person name="Gomez M."/>
            <person name="Gonzales E."/>
            <person name="Goodstein D."/>
            <person name="Goodwin L.A."/>
            <person name="Grady D.L."/>
            <person name="Grigoriev I."/>
            <person name="Groza M."/>
            <person name="Hammon N."/>
            <person name="Hawkins T."/>
            <person name="Haydu L."/>
            <person name="Hildebrand C.E."/>
            <person name="Huang W."/>
            <person name="Israni S."/>
            <person name="Jett J."/>
            <person name="Jewett P.B."/>
            <person name="Kadner K."/>
            <person name="Kimball H."/>
            <person name="Kobayashi A."/>
            <person name="Krawczyk M.C."/>
            <person name="Leyba T."/>
            <person name="Longmire J.L."/>
            <person name="Lopez F."/>
            <person name="Lou Y."/>
            <person name="Lowry S."/>
            <person name="Ludeman T."/>
            <person name="Manohar C.F."/>
            <person name="Mark G.A."/>
            <person name="McMurray K.L."/>
            <person name="Meincke L.J."/>
            <person name="Morgan J."/>
            <person name="Moyzis R.K."/>
            <person name="Mundt M.O."/>
            <person name="Munk A.C."/>
            <person name="Nandkeshwar R.D."/>
            <person name="Pitluck S."/>
            <person name="Pollard M."/>
            <person name="Predki P."/>
            <person name="Parson-Quintana B."/>
            <person name="Ramirez L."/>
            <person name="Rash S."/>
            <person name="Retterer J."/>
            <person name="Ricke D.O."/>
            <person name="Robinson D.L."/>
            <person name="Rodriguez A."/>
            <person name="Salamov A."/>
            <person name="Saunders E.H."/>
            <person name="Scott D."/>
            <person name="Shough T."/>
            <person name="Stallings R.L."/>
            <person name="Stalvey M."/>
            <person name="Sutherland R.D."/>
            <person name="Tapia R."/>
            <person name="Tesmer J.G."/>
            <person name="Thayer N."/>
            <person name="Thompson L.S."/>
            <person name="Tice H."/>
            <person name="Torney D.C."/>
            <person name="Tran-Gyamfi M."/>
            <person name="Tsai M."/>
            <person name="Ulanovsky L.E."/>
            <person name="Ustaszewska A."/>
            <person name="Vo N."/>
            <person name="White P.S."/>
            <person name="Williams A.L."/>
            <person name="Wills P.L."/>
            <person name="Wu J.R."/>
            <person name="Wu K."/>
            <person name="Yang J."/>
            <person name="Dejong P."/>
            <person name="Bruce D."/>
            <person name="Doggett N.A."/>
            <person name="Deaven L."/>
            <person name="Schmutz J."/>
            <person name="Grimwood J."/>
            <person name="Richardson P."/>
            <person name="Rokhsar D.S."/>
            <person name="Eichler E.E."/>
            <person name="Gilna P."/>
            <person name="Lucas S.M."/>
            <person name="Myers R.M."/>
            <person name="Rubin E.M."/>
            <person name="Pennacchio L.A."/>
        </authorList>
    </citation>
    <scope>NUCLEOTIDE SEQUENCE [LARGE SCALE GENOMIC DNA]</scope>
</reference>
<dbReference type="Antibodypedia" id="6280">
    <property type="antibodies" value="221 antibodies from 18 providers"/>
</dbReference>
<dbReference type="Ensembl" id="ENST00000563836.1">
    <property type="protein sequence ID" value="ENSP00000456025.1"/>
    <property type="gene ID" value="ENSG00000157106.18"/>
</dbReference>
<dbReference type="EMBL" id="AC026472">
    <property type="status" value="NOT_ANNOTATED_CDS"/>
    <property type="molecule type" value="Genomic_DNA"/>
</dbReference>
<dbReference type="AlphaFoldDB" id="H3BR09"/>
<dbReference type="Ensembl" id="ENST00000563836.1">
    <property type="protein sequence ID" value="ENSP00000456025.1"/>
    <property type="gene ID" value="ENSG00000157106.19"/>
</dbReference>
<reference evidence="3" key="4">
    <citation type="submission" date="2025-08" db="UniProtKB">
        <authorList>
            <consortium name="Ensembl"/>
        </authorList>
    </citation>
    <scope>IDENTIFICATION</scope>
</reference>
<dbReference type="ProteomicsDB" id="41942"/>
<dbReference type="ExpressionAtlas" id="H3BR09">
    <property type="expression patterns" value="baseline and differential"/>
</dbReference>
<dbReference type="InterPro" id="IPR035175">
    <property type="entry name" value="SMG1_N"/>
</dbReference>
<evidence type="ECO:0007829" key="5">
    <source>
        <dbReference type="PeptideAtlas" id="H3BR09"/>
    </source>
</evidence>
<dbReference type="OrthoDB" id="10065496at2759"/>
<feature type="compositionally biased region" description="Basic and acidic residues" evidence="1">
    <location>
        <begin position="43"/>
        <end position="56"/>
    </location>
</feature>
<dbReference type="Pfam" id="PF17229">
    <property type="entry name" value="SMG1_N"/>
    <property type="match status" value="1"/>
</dbReference>
<feature type="domain" description="Serine/threonine-protein kinase SMG1 N-terminal" evidence="2">
    <location>
        <begin position="6"/>
        <end position="55"/>
    </location>
</feature>
<sequence length="56" mass="6211">MRFLRTDSASADPDNLKYSSSRDRGGSSSYGLQPSNSAVVSRQRHDDTRVHADIQN</sequence>
<keyword evidence="4" id="KW-1185">Reference proteome</keyword>
<evidence type="ECO:0000313" key="4">
    <source>
        <dbReference type="Proteomes" id="UP000005640"/>
    </source>
</evidence>
<proteinExistence type="evidence at protein level"/>
<protein>
    <submittedName>
        <fullName evidence="3">SMG1 nonsense mediated mRNA decay associated PI3K related kinase</fullName>
    </submittedName>
</protein>
<feature type="non-terminal residue" evidence="3">
    <location>
        <position position="56"/>
    </location>
</feature>
<reference evidence="3" key="5">
    <citation type="submission" date="2025-09" db="UniProtKB">
        <authorList>
            <consortium name="Ensembl"/>
        </authorList>
    </citation>
    <scope>IDENTIFICATION</scope>
</reference>
<dbReference type="GeneTree" id="ENSGT00940000154776"/>
<evidence type="ECO:0007829" key="6">
    <source>
        <dbReference type="ProteomicsDB" id="H3BR09"/>
    </source>
</evidence>